<feature type="compositionally biased region" description="Low complexity" evidence="1">
    <location>
        <begin position="273"/>
        <end position="291"/>
    </location>
</feature>
<keyword evidence="4" id="KW-1185">Reference proteome</keyword>
<feature type="compositionally biased region" description="Polar residues" evidence="1">
    <location>
        <begin position="129"/>
        <end position="152"/>
    </location>
</feature>
<feature type="transmembrane region" description="Helical" evidence="2">
    <location>
        <begin position="306"/>
        <end position="324"/>
    </location>
</feature>
<organism evidence="3 4">
    <name type="scientific">Pseudo-nitzschia multistriata</name>
    <dbReference type="NCBI Taxonomy" id="183589"/>
    <lineage>
        <taxon>Eukaryota</taxon>
        <taxon>Sar</taxon>
        <taxon>Stramenopiles</taxon>
        <taxon>Ochrophyta</taxon>
        <taxon>Bacillariophyta</taxon>
        <taxon>Bacillariophyceae</taxon>
        <taxon>Bacillariophycidae</taxon>
        <taxon>Bacillariales</taxon>
        <taxon>Bacillariaceae</taxon>
        <taxon>Pseudo-nitzschia</taxon>
    </lineage>
</organism>
<name>A0A448ZC70_9STRA</name>
<reference evidence="3 4" key="1">
    <citation type="submission" date="2019-01" db="EMBL/GenBank/DDBJ databases">
        <authorList>
            <person name="Ferrante I. M."/>
        </authorList>
    </citation>
    <scope>NUCLEOTIDE SEQUENCE [LARGE SCALE GENOMIC DNA]</scope>
    <source>
        <strain evidence="3 4">B856</strain>
    </source>
</reference>
<evidence type="ECO:0000256" key="2">
    <source>
        <dbReference type="SAM" id="Phobius"/>
    </source>
</evidence>
<keyword evidence="2" id="KW-1133">Transmembrane helix</keyword>
<feature type="compositionally biased region" description="Basic and acidic residues" evidence="1">
    <location>
        <begin position="174"/>
        <end position="207"/>
    </location>
</feature>
<gene>
    <name evidence="3" type="ORF">PSNMU_V1.4_AUG-EV-PASAV3_0063660</name>
</gene>
<dbReference type="Proteomes" id="UP000291116">
    <property type="component" value="Unassembled WGS sequence"/>
</dbReference>
<dbReference type="OrthoDB" id="10672895at2759"/>
<proteinExistence type="predicted"/>
<feature type="compositionally biased region" description="Basic and acidic residues" evidence="1">
    <location>
        <begin position="10"/>
        <end position="24"/>
    </location>
</feature>
<evidence type="ECO:0000313" key="4">
    <source>
        <dbReference type="Proteomes" id="UP000291116"/>
    </source>
</evidence>
<feature type="compositionally biased region" description="Basic and acidic residues" evidence="1">
    <location>
        <begin position="248"/>
        <end position="258"/>
    </location>
</feature>
<protein>
    <submittedName>
        <fullName evidence="3">Uncharacterized protein</fullName>
    </submittedName>
</protein>
<sequence>MGTGSSAKSTEQDNGVRDRIDSGEFQKVSPPGSPSFESNTKTDEMSYSGILVEKPDETGGKEQPPTAKTGVPSSEGAIFAADLTSPPISNRSKGRTKTGGGAADSSRAQAQPRRIVKATPPPRVAPQAAQESGTGASSVSVHSGKSNHSNHNAAPLSSPIGNNANAANELLEESIEKNDPKTKQRERHTSRQKNDRERLLKEKRSQRTAEANASGTGEKQKPRVEANPFSRFLSAFSVDANPKHKRKEQSTADAENKRLKYGFQDTSGTHGGAASDDTPAAAAAVEDSSSSTREEKEATLPSLLSSPWMAAAAAAVALLVVAIAKGSRKK</sequence>
<feature type="region of interest" description="Disordered" evidence="1">
    <location>
        <begin position="1"/>
        <end position="300"/>
    </location>
</feature>
<feature type="compositionally biased region" description="Polar residues" evidence="1">
    <location>
        <begin position="208"/>
        <end position="217"/>
    </location>
</feature>
<evidence type="ECO:0000256" key="1">
    <source>
        <dbReference type="SAM" id="MobiDB-lite"/>
    </source>
</evidence>
<evidence type="ECO:0000313" key="3">
    <source>
        <dbReference type="EMBL" id="VEU39639.1"/>
    </source>
</evidence>
<keyword evidence="2" id="KW-0472">Membrane</keyword>
<dbReference type="AlphaFoldDB" id="A0A448ZC70"/>
<keyword evidence="2" id="KW-0812">Transmembrane</keyword>
<dbReference type="EMBL" id="CAACVS010000226">
    <property type="protein sequence ID" value="VEU39639.1"/>
    <property type="molecule type" value="Genomic_DNA"/>
</dbReference>
<accession>A0A448ZC70</accession>